<dbReference type="CDD" id="cd12391">
    <property type="entry name" value="RRM1_SART3"/>
    <property type="match status" value="1"/>
</dbReference>
<dbReference type="GeneID" id="101241110"/>
<feature type="domain" description="RRM" evidence="8">
    <location>
        <begin position="744"/>
        <end position="821"/>
    </location>
</feature>
<evidence type="ECO:0000256" key="6">
    <source>
        <dbReference type="PROSITE-ProRule" id="PRU00176"/>
    </source>
</evidence>
<feature type="region of interest" description="Disordered" evidence="7">
    <location>
        <begin position="556"/>
        <end position="575"/>
    </location>
</feature>
<keyword evidence="3" id="KW-0677">Repeat</keyword>
<dbReference type="Pfam" id="PF23240">
    <property type="entry name" value="HAT_PRP39_N"/>
    <property type="match status" value="1"/>
</dbReference>
<dbReference type="Gene3D" id="1.25.40.10">
    <property type="entry name" value="Tetratricopeptide repeat domain"/>
    <property type="match status" value="2"/>
</dbReference>
<feature type="region of interest" description="Disordered" evidence="7">
    <location>
        <begin position="1"/>
        <end position="23"/>
    </location>
</feature>
<evidence type="ECO:0000313" key="9">
    <source>
        <dbReference type="Proteomes" id="UP001652625"/>
    </source>
</evidence>
<dbReference type="SMART" id="SM00360">
    <property type="entry name" value="RRM"/>
    <property type="match status" value="2"/>
</dbReference>
<evidence type="ECO:0000256" key="7">
    <source>
        <dbReference type="SAM" id="MobiDB-lite"/>
    </source>
</evidence>
<dbReference type="SUPFAM" id="SSF54928">
    <property type="entry name" value="RNA-binding domain, RBD"/>
    <property type="match status" value="2"/>
</dbReference>
<reference evidence="10" key="1">
    <citation type="submission" date="2025-08" db="UniProtKB">
        <authorList>
            <consortium name="RefSeq"/>
        </authorList>
    </citation>
    <scope>IDENTIFICATION</scope>
</reference>
<gene>
    <name evidence="10" type="primary">LOC101241110</name>
</gene>
<protein>
    <submittedName>
        <fullName evidence="10">Squamous cell carcinoma antigen recognized by T-cells 3 isoform X4</fullName>
    </submittedName>
</protein>
<evidence type="ECO:0000256" key="1">
    <source>
        <dbReference type="ARBA" id="ARBA00004123"/>
    </source>
</evidence>
<dbReference type="Pfam" id="PF23241">
    <property type="entry name" value="HAT_PRP39_C"/>
    <property type="match status" value="1"/>
</dbReference>
<dbReference type="SMART" id="SM00386">
    <property type="entry name" value="HAT"/>
    <property type="match status" value="8"/>
</dbReference>
<dbReference type="InterPro" id="IPR059164">
    <property type="entry name" value="HAT_PRP39_C"/>
</dbReference>
<keyword evidence="5" id="KW-0539">Nucleus</keyword>
<dbReference type="PANTHER" id="PTHR17204:SF25">
    <property type="entry name" value="RRM DOMAIN-CONTAINING PROTEIN"/>
    <property type="match status" value="1"/>
</dbReference>
<dbReference type="InterPro" id="IPR011990">
    <property type="entry name" value="TPR-like_helical_dom_sf"/>
</dbReference>
<dbReference type="Proteomes" id="UP001652625">
    <property type="component" value="Chromosome 10"/>
</dbReference>
<keyword evidence="2" id="KW-0507">mRNA processing</keyword>
<evidence type="ECO:0000256" key="4">
    <source>
        <dbReference type="ARBA" id="ARBA00023187"/>
    </source>
</evidence>
<dbReference type="PANTHER" id="PTHR17204">
    <property type="entry name" value="PRE-MRNA PROCESSING PROTEIN PRP39-RELATED"/>
    <property type="match status" value="1"/>
</dbReference>
<keyword evidence="9" id="KW-1185">Reference proteome</keyword>
<comment type="subcellular location">
    <subcellularLocation>
        <location evidence="1">Nucleus</location>
    </subcellularLocation>
</comment>
<dbReference type="Pfam" id="PF00076">
    <property type="entry name" value="RRM_1"/>
    <property type="match status" value="2"/>
</dbReference>
<evidence type="ECO:0000313" key="10">
    <source>
        <dbReference type="RefSeq" id="XP_065663274.1"/>
    </source>
</evidence>
<dbReference type="InterPro" id="IPR003107">
    <property type="entry name" value="HAT"/>
</dbReference>
<dbReference type="InterPro" id="IPR034217">
    <property type="entry name" value="SART3_RRM1"/>
</dbReference>
<organism evidence="9 10">
    <name type="scientific">Hydra vulgaris</name>
    <name type="common">Hydra</name>
    <name type="synonym">Hydra attenuata</name>
    <dbReference type="NCBI Taxonomy" id="6087"/>
    <lineage>
        <taxon>Eukaryota</taxon>
        <taxon>Metazoa</taxon>
        <taxon>Cnidaria</taxon>
        <taxon>Hydrozoa</taxon>
        <taxon>Hydroidolina</taxon>
        <taxon>Anthoathecata</taxon>
        <taxon>Aplanulata</taxon>
        <taxon>Hydridae</taxon>
        <taxon>Hydra</taxon>
    </lineage>
</organism>
<evidence type="ECO:0000256" key="5">
    <source>
        <dbReference type="ARBA" id="ARBA00023242"/>
    </source>
</evidence>
<dbReference type="InterPro" id="IPR008847">
    <property type="entry name" value="Suf"/>
</dbReference>
<dbReference type="Gene3D" id="3.30.70.330">
    <property type="match status" value="2"/>
</dbReference>
<proteinExistence type="predicted"/>
<dbReference type="InterPro" id="IPR012677">
    <property type="entry name" value="Nucleotide-bd_a/b_plait_sf"/>
</dbReference>
<feature type="domain" description="RRM" evidence="8">
    <location>
        <begin position="651"/>
        <end position="727"/>
    </location>
</feature>
<keyword evidence="4" id="KW-0508">mRNA splicing</keyword>
<sequence length="901" mass="104180">MALNDPHVESDEESSSSDDEDEVNKKIQKLILEAEVNPFQYDKHVELITALRQSGDLDQLRTARENMANVYPLSESMWLEWFSDELPLAILQEHKEYLLEKFDLAVKDYTSVKLWHEYCQFVMNNIESPSDIERARSVFERAITAVGLHVAEGSLIWDGYREFEMAILDSYQQLHESGDTIGMEAKVDMQIDRIQSLFKRQLSVPLLGMSSTFKIYEDWLTESIPSEVHRSYERALQKLSLCTEYEEKLKLSINTATNVPSLKEYLNYINYEIKDGDPARIQSIFERAIKDHCLEHELWIKYLNYLDYKLKIPDIALVAHVRSVRNCPWVSSLWVKYINALERSNKDYSEIKEVFNQSLKGGFSEASSYLQLWLADCDYHRRKAVESSFESEKVDNLRQSFEEAITYMNQQFGLEGDKDCVLMREWAFIEAKYLNNVKRGQELWDTVMKKHSKDANMWLEYINFLMLFTDPFSIRRVFQRAIQISFEQPEQILAAFIQFERRYGSLTELDDAQQKVDAQMFKIKEKKEKEALNHPPENIVKNLKKDQVKLKKKKKKITKEKNLKRSNNEAMEVESPIKKKKAEANTLVDKVITETAVNTDFAVKTVQTEAALAKTELIEHLSTSMSPLNVNDSNQVVLNDGEQVRKVDNECSIFISNLLFSVDENHIKDMFEKCGDIDTIRIVKNRAGKSKGYAYLQFKSKLSVDSSLLLDRESILGRPMFVSRCVDKQNNPTKFKFPTQLDKHTLYVSNLPFEMTADQVTEHFSKIGKLKQVRLVTNRSGKSKGYAYVEYESETDAQSAIVKLDQVPLNDRPINVSLSNPPARKITVAHEDKLKIRSNEPGVRGRSKTQISMVPRSLQKNIPNDSSINSSLCEKHEAVSKDKGPSTAMSNEEFRKFLLKH</sequence>
<dbReference type="PROSITE" id="PS50102">
    <property type="entry name" value="RRM"/>
    <property type="match status" value="2"/>
</dbReference>
<dbReference type="RefSeq" id="XP_065663274.1">
    <property type="nucleotide sequence ID" value="XM_065807202.1"/>
</dbReference>
<dbReference type="SUPFAM" id="SSF48452">
    <property type="entry name" value="TPR-like"/>
    <property type="match status" value="1"/>
</dbReference>
<feature type="compositionally biased region" description="Acidic residues" evidence="7">
    <location>
        <begin position="10"/>
        <end position="22"/>
    </location>
</feature>
<keyword evidence="6" id="KW-0694">RNA-binding</keyword>
<dbReference type="InterPro" id="IPR000504">
    <property type="entry name" value="RRM_dom"/>
</dbReference>
<evidence type="ECO:0000259" key="8">
    <source>
        <dbReference type="PROSITE" id="PS50102"/>
    </source>
</evidence>
<evidence type="ECO:0000256" key="2">
    <source>
        <dbReference type="ARBA" id="ARBA00022664"/>
    </source>
</evidence>
<name>A0ABM4CN68_HYDVU</name>
<dbReference type="InterPro" id="IPR035979">
    <property type="entry name" value="RBD_domain_sf"/>
</dbReference>
<accession>A0ABM4CN68</accession>
<dbReference type="Pfam" id="PF05843">
    <property type="entry name" value="Suf"/>
    <property type="match status" value="1"/>
</dbReference>
<evidence type="ECO:0000256" key="3">
    <source>
        <dbReference type="ARBA" id="ARBA00022737"/>
    </source>
</evidence>